<dbReference type="Gene3D" id="3.30.70.120">
    <property type="match status" value="1"/>
</dbReference>
<comment type="caution">
    <text evidence="1">The sequence shown here is derived from an EMBL/GenBank/DDBJ whole genome shotgun (WGS) entry which is preliminary data.</text>
</comment>
<gene>
    <name evidence="1" type="ORF">AACH10_21875</name>
</gene>
<dbReference type="InterPro" id="IPR015867">
    <property type="entry name" value="N-reg_PII/ATP_PRibTrfase_C"/>
</dbReference>
<dbReference type="EMBL" id="JBBUTH010000010">
    <property type="protein sequence ID" value="MEK8052916.1"/>
    <property type="molecule type" value="Genomic_DNA"/>
</dbReference>
<name>A0ABU9CM77_9BURK</name>
<dbReference type="Proteomes" id="UP001365405">
    <property type="component" value="Unassembled WGS sequence"/>
</dbReference>
<accession>A0ABU9CM77</accession>
<dbReference type="InterPro" id="IPR021634">
    <property type="entry name" value="DUF3240"/>
</dbReference>
<organism evidence="1 2">
    <name type="scientific">Pseudaquabacterium inlustre</name>
    <dbReference type="NCBI Taxonomy" id="2984192"/>
    <lineage>
        <taxon>Bacteria</taxon>
        <taxon>Pseudomonadati</taxon>
        <taxon>Pseudomonadota</taxon>
        <taxon>Betaproteobacteria</taxon>
        <taxon>Burkholderiales</taxon>
        <taxon>Sphaerotilaceae</taxon>
        <taxon>Pseudaquabacterium</taxon>
    </lineage>
</organism>
<keyword evidence="2" id="KW-1185">Reference proteome</keyword>
<evidence type="ECO:0000313" key="1">
    <source>
        <dbReference type="EMBL" id="MEK8052916.1"/>
    </source>
</evidence>
<evidence type="ECO:0000313" key="2">
    <source>
        <dbReference type="Proteomes" id="UP001365405"/>
    </source>
</evidence>
<reference evidence="1 2" key="1">
    <citation type="submission" date="2024-04" db="EMBL/GenBank/DDBJ databases">
        <title>Novel species of the genus Ideonella isolated from streams.</title>
        <authorList>
            <person name="Lu H."/>
        </authorList>
    </citation>
    <scope>NUCLEOTIDE SEQUENCE [LARGE SCALE GENOMIC DNA]</scope>
    <source>
        <strain evidence="1 2">DXS22W</strain>
    </source>
</reference>
<dbReference type="Pfam" id="PF11582">
    <property type="entry name" value="DUF3240"/>
    <property type="match status" value="1"/>
</dbReference>
<proteinExistence type="predicted"/>
<protein>
    <submittedName>
        <fullName evidence="1">DUF3240 family protein</fullName>
    </submittedName>
</protein>
<dbReference type="RefSeq" id="WP_341412649.1">
    <property type="nucleotide sequence ID" value="NZ_JBBUTH010000010.1"/>
</dbReference>
<sequence>MPDADLHPMPSTPSDETPVASPLACLTVLLPSATEDRLVDWLLARDGAPIEFSVHAVAARGPLVRLAPGDEQVRGHAQRVEVKLIAPRPVIDGLTRDIARLMAGTPGGYWVMPVEHFAAFDAAPAAPGARA</sequence>